<comment type="similarity">
    <text evidence="1">Belongs to the glycosyltransferase 2 family.</text>
</comment>
<sequence length="318" mass="36780">MRAPYIESVRNRGNLFSGLFERPPHCITPGATMPRVSVLMPAYNSEKYIATAIESILNQTFSDFEFIIINDGSTDNTAKIVRQYARRDPRIKFVDNKKNRGISETRNSLLDMATGEYAAYQDSDDVSMPNRLAQQVKFLDSNPEISVVGAAMQAFPIARLIKCPTQPRILDFYFANAVSNPTAMMRMRDIKSAGLRYDTDLSTAEDYDFWFNVIKRFNIYNLPDVLVNYRVLPASLSHNNPKLDECNAKIRGKILNFLASDEAIRTNLAPTRRLYLFGVLPIFKLKRTRIYLFEIIPLFKRRGRWWWLFDVFPFITQR</sequence>
<dbReference type="SUPFAM" id="SSF53448">
    <property type="entry name" value="Nucleotide-diphospho-sugar transferases"/>
    <property type="match status" value="1"/>
</dbReference>
<dbReference type="InterPro" id="IPR029044">
    <property type="entry name" value="Nucleotide-diphossugar_trans"/>
</dbReference>
<dbReference type="PANTHER" id="PTHR43685">
    <property type="entry name" value="GLYCOSYLTRANSFERASE"/>
    <property type="match status" value="1"/>
</dbReference>
<gene>
    <name evidence="5" type="ORF">IAC69_04300</name>
</gene>
<dbReference type="InterPro" id="IPR001173">
    <property type="entry name" value="Glyco_trans_2-like"/>
</dbReference>
<organism evidence="5 6">
    <name type="scientific">Candidatus Enterousia avistercoris</name>
    <dbReference type="NCBI Taxonomy" id="2840788"/>
    <lineage>
        <taxon>Bacteria</taxon>
        <taxon>Pseudomonadati</taxon>
        <taxon>Pseudomonadota</taxon>
        <taxon>Alphaproteobacteria</taxon>
        <taxon>Candidatus Enterousia</taxon>
    </lineage>
</organism>
<evidence type="ECO:0000256" key="3">
    <source>
        <dbReference type="ARBA" id="ARBA00022679"/>
    </source>
</evidence>
<evidence type="ECO:0000259" key="4">
    <source>
        <dbReference type="Pfam" id="PF00535"/>
    </source>
</evidence>
<evidence type="ECO:0000256" key="1">
    <source>
        <dbReference type="ARBA" id="ARBA00006739"/>
    </source>
</evidence>
<proteinExistence type="inferred from homology"/>
<evidence type="ECO:0000256" key="2">
    <source>
        <dbReference type="ARBA" id="ARBA00022676"/>
    </source>
</evidence>
<dbReference type="Proteomes" id="UP000823630">
    <property type="component" value="Unassembled WGS sequence"/>
</dbReference>
<evidence type="ECO:0000313" key="6">
    <source>
        <dbReference type="Proteomes" id="UP000823630"/>
    </source>
</evidence>
<keyword evidence="2" id="KW-0328">Glycosyltransferase</keyword>
<name>A0A9D9DI32_9PROT</name>
<dbReference type="EMBL" id="JADINC010000072">
    <property type="protein sequence ID" value="MBO8425669.1"/>
    <property type="molecule type" value="Genomic_DNA"/>
</dbReference>
<dbReference type="InterPro" id="IPR050834">
    <property type="entry name" value="Glycosyltransf_2"/>
</dbReference>
<dbReference type="CDD" id="cd00761">
    <property type="entry name" value="Glyco_tranf_GTA_type"/>
    <property type="match status" value="1"/>
</dbReference>
<protein>
    <submittedName>
        <fullName evidence="5">Glycosyltransferase family 2 protein</fullName>
    </submittedName>
</protein>
<evidence type="ECO:0000313" key="5">
    <source>
        <dbReference type="EMBL" id="MBO8425669.1"/>
    </source>
</evidence>
<dbReference type="AlphaFoldDB" id="A0A9D9DI32"/>
<keyword evidence="3" id="KW-0808">Transferase</keyword>
<accession>A0A9D9DI32</accession>
<comment type="caution">
    <text evidence="5">The sequence shown here is derived from an EMBL/GenBank/DDBJ whole genome shotgun (WGS) entry which is preliminary data.</text>
</comment>
<dbReference type="Pfam" id="PF00535">
    <property type="entry name" value="Glycos_transf_2"/>
    <property type="match status" value="1"/>
</dbReference>
<reference evidence="5" key="2">
    <citation type="journal article" date="2021" name="PeerJ">
        <title>Extensive microbial diversity within the chicken gut microbiome revealed by metagenomics and culture.</title>
        <authorList>
            <person name="Gilroy R."/>
            <person name="Ravi A."/>
            <person name="Getino M."/>
            <person name="Pursley I."/>
            <person name="Horton D.L."/>
            <person name="Alikhan N.F."/>
            <person name="Baker D."/>
            <person name="Gharbi K."/>
            <person name="Hall N."/>
            <person name="Watson M."/>
            <person name="Adriaenssens E.M."/>
            <person name="Foster-Nyarko E."/>
            <person name="Jarju S."/>
            <person name="Secka A."/>
            <person name="Antonio M."/>
            <person name="Oren A."/>
            <person name="Chaudhuri R.R."/>
            <person name="La Ragione R."/>
            <person name="Hildebrand F."/>
            <person name="Pallen M.J."/>
        </authorList>
    </citation>
    <scope>NUCLEOTIDE SEQUENCE</scope>
    <source>
        <strain evidence="5">8207</strain>
    </source>
</reference>
<dbReference type="GO" id="GO:0016757">
    <property type="term" value="F:glycosyltransferase activity"/>
    <property type="evidence" value="ECO:0007669"/>
    <property type="project" value="UniProtKB-KW"/>
</dbReference>
<dbReference type="PANTHER" id="PTHR43685:SF5">
    <property type="entry name" value="GLYCOSYLTRANSFERASE EPSE-RELATED"/>
    <property type="match status" value="1"/>
</dbReference>
<dbReference type="Gene3D" id="3.90.550.10">
    <property type="entry name" value="Spore Coat Polysaccharide Biosynthesis Protein SpsA, Chain A"/>
    <property type="match status" value="1"/>
</dbReference>
<reference evidence="5" key="1">
    <citation type="submission" date="2020-10" db="EMBL/GenBank/DDBJ databases">
        <authorList>
            <person name="Gilroy R."/>
        </authorList>
    </citation>
    <scope>NUCLEOTIDE SEQUENCE</scope>
    <source>
        <strain evidence="5">8207</strain>
    </source>
</reference>
<feature type="domain" description="Glycosyltransferase 2-like" evidence="4">
    <location>
        <begin position="37"/>
        <end position="156"/>
    </location>
</feature>